<evidence type="ECO:0000256" key="6">
    <source>
        <dbReference type="ARBA" id="ARBA00005159"/>
    </source>
</evidence>
<evidence type="ECO:0000256" key="13">
    <source>
        <dbReference type="ARBA" id="ARBA00022777"/>
    </source>
</evidence>
<comment type="pathway">
    <text evidence="5">Cofactor biosynthesis; adenosylcobalamin biosynthesis; adenosylcobalamin from cob(II)yrinate a,c-diamide: step 6/7.</text>
</comment>
<evidence type="ECO:0000256" key="15">
    <source>
        <dbReference type="ARBA" id="ARBA00023134"/>
    </source>
</evidence>
<dbReference type="PANTHER" id="PTHR34848">
    <property type="match status" value="1"/>
</dbReference>
<keyword evidence="12" id="KW-0547">Nucleotide-binding</keyword>
<evidence type="ECO:0000313" key="21">
    <source>
        <dbReference type="Proteomes" id="UP000292665"/>
    </source>
</evidence>
<comment type="pathway">
    <text evidence="6">Cofactor biosynthesis; adenosylcobalamin biosynthesis; adenosylcobalamin from cob(II)yrinate a,c-diamide: step 5/7.</text>
</comment>
<dbReference type="UniPathway" id="UPA00148">
    <property type="reaction ID" value="UER00236"/>
</dbReference>
<comment type="catalytic activity">
    <reaction evidence="1">
        <text>adenosylcob(III)inamide + ATP = adenosylcob(III)inamide phosphate + ADP + H(+)</text>
        <dbReference type="Rhea" id="RHEA:15769"/>
        <dbReference type="ChEBI" id="CHEBI:2480"/>
        <dbReference type="ChEBI" id="CHEBI:15378"/>
        <dbReference type="ChEBI" id="CHEBI:30616"/>
        <dbReference type="ChEBI" id="CHEBI:58502"/>
        <dbReference type="ChEBI" id="CHEBI:456216"/>
        <dbReference type="EC" id="2.7.1.156"/>
    </reaction>
</comment>
<evidence type="ECO:0000256" key="1">
    <source>
        <dbReference type="ARBA" id="ARBA00000312"/>
    </source>
</evidence>
<reference evidence="18 20" key="1">
    <citation type="submission" date="2015-09" db="EMBL/GenBank/DDBJ databases">
        <authorList>
            <consortium name="Pathogen Informatics"/>
        </authorList>
    </citation>
    <scope>NUCLEOTIDE SEQUENCE [LARGE SCALE GENOMIC DNA]</scope>
    <source>
        <strain evidence="18 20">2789STDY5834841</strain>
    </source>
</reference>
<comment type="similarity">
    <text evidence="7">Belongs to the CobU/CobP family.</text>
</comment>
<dbReference type="SUPFAM" id="SSF52540">
    <property type="entry name" value="P-loop containing nucleoside triphosphate hydrolases"/>
    <property type="match status" value="2"/>
</dbReference>
<evidence type="ECO:0000256" key="2">
    <source>
        <dbReference type="ARBA" id="ARBA00000711"/>
    </source>
</evidence>
<keyword evidence="14" id="KW-0067">ATP-binding</keyword>
<evidence type="ECO:0000256" key="17">
    <source>
        <dbReference type="ARBA" id="ARBA00030571"/>
    </source>
</evidence>
<evidence type="ECO:0000256" key="10">
    <source>
        <dbReference type="ARBA" id="ARBA00022573"/>
    </source>
</evidence>
<reference evidence="19 21" key="2">
    <citation type="journal article" date="2019" name="Science, e1252229">
        <title>Invertible promoters mediate bacterial phase variation, antibiotic resistance, and host adaptation in the gut.</title>
        <authorList>
            <person name="Jiang X."/>
            <person name="Hall A.B."/>
            <person name="Arthur T.D."/>
            <person name="Plichta D.R."/>
            <person name="Covington C.T."/>
            <person name="Poyet M."/>
            <person name="Crothers J."/>
            <person name="Moses P.L."/>
            <person name="Tolonen A.C."/>
            <person name="Vlamakis H."/>
            <person name="Alm E.J."/>
            <person name="Xavier R.J."/>
        </authorList>
    </citation>
    <scope>NUCLEOTIDE SEQUENCE [LARGE SCALE GENOMIC DNA]</scope>
    <source>
        <strain evidence="19">Aa_0143</strain>
        <strain evidence="21">aa_0143</strain>
    </source>
</reference>
<keyword evidence="15" id="KW-0342">GTP-binding</keyword>
<dbReference type="GO" id="GO:0005524">
    <property type="term" value="F:ATP binding"/>
    <property type="evidence" value="ECO:0007669"/>
    <property type="project" value="UniProtKB-KW"/>
</dbReference>
<comment type="function">
    <text evidence="4">Catalyzes ATP-dependent phosphorylation of adenosylcobinamide and addition of GMP to adenosylcobinamide phosphate.</text>
</comment>
<dbReference type="GO" id="GO:0043752">
    <property type="term" value="F:adenosylcobinamide kinase activity"/>
    <property type="evidence" value="ECO:0007669"/>
    <property type="project" value="UniProtKB-EC"/>
</dbReference>
<evidence type="ECO:0000256" key="7">
    <source>
        <dbReference type="ARBA" id="ARBA00007490"/>
    </source>
</evidence>
<dbReference type="Proteomes" id="UP000095787">
    <property type="component" value="Unassembled WGS sequence"/>
</dbReference>
<comment type="catalytic activity">
    <reaction evidence="2">
        <text>adenosylcob(III)inamide phosphate + GTP + H(+) = adenosylcob(III)inamide-GDP + diphosphate</text>
        <dbReference type="Rhea" id="RHEA:22712"/>
        <dbReference type="ChEBI" id="CHEBI:15378"/>
        <dbReference type="ChEBI" id="CHEBI:33019"/>
        <dbReference type="ChEBI" id="CHEBI:37565"/>
        <dbReference type="ChEBI" id="CHEBI:58502"/>
        <dbReference type="ChEBI" id="CHEBI:60487"/>
        <dbReference type="EC" id="2.7.7.62"/>
    </reaction>
</comment>
<dbReference type="PANTHER" id="PTHR34848:SF1">
    <property type="entry name" value="BIFUNCTIONAL ADENOSYLCOBALAMIN BIOSYNTHESIS PROTEIN COBU"/>
    <property type="match status" value="1"/>
</dbReference>
<sequence length="346" mass="39243">MMELVTGGSGSGKSAYAEDRICALYEEYRKTGKKEQKLYYIATMYPYGTETEEKIADHRRRREGKGFRTLEWYTNITEKIHQFEASGEALGCVLLECVSNLAANELYMEEGAKDEAVRVVAQAMAMLKKKSCHLVVVTNEIFSESAKDSEEMRKYKYIMGEINKELAKMADEVTEVVCGRPLRRKVKTAEDKTACGNTRRNEGNERQMKTAKCEMSCGKMKRGIRIVTGGAFQGKKNYAQLCYPGLKWSSGADCSFEDVKTWEAVDGFHLFIWRWLKSGRTKEELLEMISEERDLVIVCDEIGCGLVPVDAFEREYREAVGRIMTGLTKKAVRADRVICGIGYVIK</sequence>
<dbReference type="GO" id="GO:0009236">
    <property type="term" value="P:cobalamin biosynthetic process"/>
    <property type="evidence" value="ECO:0007669"/>
    <property type="project" value="UniProtKB-UniPathway"/>
</dbReference>
<dbReference type="EC" id="2.7.7.62" evidence="9"/>
<keyword evidence="11 18" id="KW-0808">Transferase</keyword>
<evidence type="ECO:0000313" key="20">
    <source>
        <dbReference type="Proteomes" id="UP000095787"/>
    </source>
</evidence>
<protein>
    <recommendedName>
        <fullName evidence="16">Adenosylcobinamide kinase</fullName>
        <ecNumber evidence="8">2.7.1.156</ecNumber>
        <ecNumber evidence="9">2.7.7.62</ecNumber>
    </recommendedName>
    <alternativeName>
        <fullName evidence="17">Adenosylcobinamide-phosphate guanylyltransferase</fullName>
    </alternativeName>
</protein>
<dbReference type="GO" id="GO:0005525">
    <property type="term" value="F:GTP binding"/>
    <property type="evidence" value="ECO:0007669"/>
    <property type="project" value="UniProtKB-KW"/>
</dbReference>
<keyword evidence="10" id="KW-0169">Cobalamin biosynthesis</keyword>
<evidence type="ECO:0000313" key="18">
    <source>
        <dbReference type="EMBL" id="CUO06784.1"/>
    </source>
</evidence>
<dbReference type="Gene3D" id="3.40.50.300">
    <property type="entry name" value="P-loop containing nucleotide triphosphate hydrolases"/>
    <property type="match status" value="2"/>
</dbReference>
<dbReference type="InterPro" id="IPR027417">
    <property type="entry name" value="P-loop_NTPase"/>
</dbReference>
<organism evidence="18 20">
    <name type="scientific">[Ruminococcus] torques</name>
    <dbReference type="NCBI Taxonomy" id="33039"/>
    <lineage>
        <taxon>Bacteria</taxon>
        <taxon>Bacillati</taxon>
        <taxon>Bacillota</taxon>
        <taxon>Clostridia</taxon>
        <taxon>Lachnospirales</taxon>
        <taxon>Lachnospiraceae</taxon>
        <taxon>Mediterraneibacter</taxon>
    </lineage>
</organism>
<evidence type="ECO:0000256" key="8">
    <source>
        <dbReference type="ARBA" id="ARBA00012016"/>
    </source>
</evidence>
<dbReference type="EC" id="2.7.1.156" evidence="8"/>
<dbReference type="GO" id="GO:0008820">
    <property type="term" value="F:cobinamide phosphate guanylyltransferase activity"/>
    <property type="evidence" value="ECO:0007669"/>
    <property type="project" value="UniProtKB-EC"/>
</dbReference>
<evidence type="ECO:0000313" key="19">
    <source>
        <dbReference type="EMBL" id="RYS82296.1"/>
    </source>
</evidence>
<evidence type="ECO:0000256" key="12">
    <source>
        <dbReference type="ARBA" id="ARBA00022741"/>
    </source>
</evidence>
<evidence type="ECO:0000256" key="5">
    <source>
        <dbReference type="ARBA" id="ARBA00004692"/>
    </source>
</evidence>
<evidence type="ECO:0000256" key="11">
    <source>
        <dbReference type="ARBA" id="ARBA00022679"/>
    </source>
</evidence>
<comment type="catalytic activity">
    <reaction evidence="3">
        <text>adenosylcob(III)inamide + GTP = adenosylcob(III)inamide phosphate + GDP + H(+)</text>
        <dbReference type="Rhea" id="RHEA:15765"/>
        <dbReference type="ChEBI" id="CHEBI:2480"/>
        <dbReference type="ChEBI" id="CHEBI:15378"/>
        <dbReference type="ChEBI" id="CHEBI:37565"/>
        <dbReference type="ChEBI" id="CHEBI:58189"/>
        <dbReference type="ChEBI" id="CHEBI:58502"/>
        <dbReference type="EC" id="2.7.1.156"/>
    </reaction>
</comment>
<dbReference type="Proteomes" id="UP000292665">
    <property type="component" value="Unassembled WGS sequence"/>
</dbReference>
<accession>A0A174C121</accession>
<dbReference type="EMBL" id="CYZO01000017">
    <property type="protein sequence ID" value="CUO06784.1"/>
    <property type="molecule type" value="Genomic_DNA"/>
</dbReference>
<name>A0A174C121_9FIRM</name>
<evidence type="ECO:0000256" key="9">
    <source>
        <dbReference type="ARBA" id="ARBA00012523"/>
    </source>
</evidence>
<dbReference type="GeneID" id="97329184"/>
<gene>
    <name evidence="18" type="primary">cobU</name>
    <name evidence="19" type="ORF">EAI93_00905</name>
    <name evidence="18" type="ORF">ERS852456_01527</name>
</gene>
<dbReference type="RefSeq" id="WP_004845518.1">
    <property type="nucleotide sequence ID" value="NZ_AP028249.1"/>
</dbReference>
<dbReference type="CDD" id="cd00544">
    <property type="entry name" value="CobU"/>
    <property type="match status" value="1"/>
</dbReference>
<proteinExistence type="inferred from homology"/>
<dbReference type="EMBL" id="RCYR01000001">
    <property type="protein sequence ID" value="RYS82296.1"/>
    <property type="molecule type" value="Genomic_DNA"/>
</dbReference>
<dbReference type="Pfam" id="PF02283">
    <property type="entry name" value="CobU"/>
    <property type="match status" value="2"/>
</dbReference>
<evidence type="ECO:0000256" key="4">
    <source>
        <dbReference type="ARBA" id="ARBA00003889"/>
    </source>
</evidence>
<evidence type="ECO:0000256" key="16">
    <source>
        <dbReference type="ARBA" id="ARBA00029570"/>
    </source>
</evidence>
<dbReference type="InterPro" id="IPR003203">
    <property type="entry name" value="CobU/CobP"/>
</dbReference>
<evidence type="ECO:0000256" key="14">
    <source>
        <dbReference type="ARBA" id="ARBA00022840"/>
    </source>
</evidence>
<evidence type="ECO:0000256" key="3">
    <source>
        <dbReference type="ARBA" id="ARBA00001522"/>
    </source>
</evidence>
<dbReference type="AlphaFoldDB" id="A0A174C121"/>
<keyword evidence="13 18" id="KW-0418">Kinase</keyword>